<evidence type="ECO:0000313" key="2">
    <source>
        <dbReference type="Proteomes" id="UP000594638"/>
    </source>
</evidence>
<organism evidence="1 2">
    <name type="scientific">Olea europaea subsp. europaea</name>
    <dbReference type="NCBI Taxonomy" id="158383"/>
    <lineage>
        <taxon>Eukaryota</taxon>
        <taxon>Viridiplantae</taxon>
        <taxon>Streptophyta</taxon>
        <taxon>Embryophyta</taxon>
        <taxon>Tracheophyta</taxon>
        <taxon>Spermatophyta</taxon>
        <taxon>Magnoliopsida</taxon>
        <taxon>eudicotyledons</taxon>
        <taxon>Gunneridae</taxon>
        <taxon>Pentapetalae</taxon>
        <taxon>asterids</taxon>
        <taxon>lamiids</taxon>
        <taxon>Lamiales</taxon>
        <taxon>Oleaceae</taxon>
        <taxon>Oleeae</taxon>
        <taxon>Olea</taxon>
    </lineage>
</organism>
<dbReference type="Gramene" id="OE9A068301T1">
    <property type="protein sequence ID" value="OE9A068301C1"/>
    <property type="gene ID" value="OE9A068301"/>
</dbReference>
<reference evidence="1 2" key="1">
    <citation type="submission" date="2019-12" db="EMBL/GenBank/DDBJ databases">
        <authorList>
            <person name="Alioto T."/>
            <person name="Alioto T."/>
            <person name="Gomez Garrido J."/>
        </authorList>
    </citation>
    <scope>NUCLEOTIDE SEQUENCE [LARGE SCALE GENOMIC DNA]</scope>
</reference>
<gene>
    <name evidence="1" type="ORF">OLEA9_A068301</name>
</gene>
<sequence>MEYHSSKFKSKEECEHPQFTIEEEYVKEVLSKTPFIKGSTQKVGRKNERMQELKIESRNVIQSKYTKEIVLEASVVSDFDSFTENFRMEYKDDDDEEVNYKVPARVPGRRRSADEITNGRTRKDILAPAIWKATL</sequence>
<dbReference type="EMBL" id="CACTIH010009631">
    <property type="protein sequence ID" value="CAA3032619.1"/>
    <property type="molecule type" value="Genomic_DNA"/>
</dbReference>
<evidence type="ECO:0000313" key="1">
    <source>
        <dbReference type="EMBL" id="CAA3032619.1"/>
    </source>
</evidence>
<dbReference type="Proteomes" id="UP000594638">
    <property type="component" value="Unassembled WGS sequence"/>
</dbReference>
<dbReference type="AlphaFoldDB" id="A0A8S0VNU4"/>
<proteinExistence type="predicted"/>
<keyword evidence="2" id="KW-1185">Reference proteome</keyword>
<dbReference type="OrthoDB" id="901888at2759"/>
<protein>
    <submittedName>
        <fullName evidence="1">Uncharacterized protein</fullName>
    </submittedName>
</protein>
<accession>A0A8S0VNU4</accession>
<name>A0A8S0VNU4_OLEEU</name>
<comment type="caution">
    <text evidence="1">The sequence shown here is derived from an EMBL/GenBank/DDBJ whole genome shotgun (WGS) entry which is preliminary data.</text>
</comment>